<dbReference type="Proteomes" id="UP000183832">
    <property type="component" value="Unassembled WGS sequence"/>
</dbReference>
<dbReference type="Pfam" id="PF00379">
    <property type="entry name" value="Chitin_bind_4"/>
    <property type="match status" value="1"/>
</dbReference>
<dbReference type="GO" id="GO:0008010">
    <property type="term" value="F:structural constituent of chitin-based larval cuticle"/>
    <property type="evidence" value="ECO:0007669"/>
    <property type="project" value="TreeGrafter"/>
</dbReference>
<gene>
    <name evidence="4" type="primary">similar to GF10917</name>
    <name evidence="4" type="ORF">CLUMA_CG010486</name>
</gene>
<dbReference type="PANTHER" id="PTHR10380:SF192">
    <property type="entry name" value="GEO02312P1"/>
    <property type="match status" value="1"/>
</dbReference>
<organism evidence="4 5">
    <name type="scientific">Clunio marinus</name>
    <dbReference type="NCBI Taxonomy" id="568069"/>
    <lineage>
        <taxon>Eukaryota</taxon>
        <taxon>Metazoa</taxon>
        <taxon>Ecdysozoa</taxon>
        <taxon>Arthropoda</taxon>
        <taxon>Hexapoda</taxon>
        <taxon>Insecta</taxon>
        <taxon>Pterygota</taxon>
        <taxon>Neoptera</taxon>
        <taxon>Endopterygota</taxon>
        <taxon>Diptera</taxon>
        <taxon>Nematocera</taxon>
        <taxon>Chironomoidea</taxon>
        <taxon>Chironomidae</taxon>
        <taxon>Clunio</taxon>
    </lineage>
</organism>
<feature type="signal peptide" evidence="3">
    <location>
        <begin position="1"/>
        <end position="16"/>
    </location>
</feature>
<dbReference type="AlphaFoldDB" id="A0A1J1IF27"/>
<evidence type="ECO:0000256" key="2">
    <source>
        <dbReference type="PROSITE-ProRule" id="PRU00497"/>
    </source>
</evidence>
<sequence length="120" mass="13439">MKEALILVFVFKIVDCFSVYDSVELKDYKSEISDNSYEFSYLLSDGQSRTEKGILTKTNNAEFYRVSGSYSFTTPEGKTFIVNYIADEGGYKASIREKPTTQVFGIMPALSPNAIKTLLG</sequence>
<dbReference type="InterPro" id="IPR031311">
    <property type="entry name" value="CHIT_BIND_RR_consensus"/>
</dbReference>
<name>A0A1J1IF27_9DIPT</name>
<protein>
    <submittedName>
        <fullName evidence="4">CLUMA_CG010486, isoform A</fullName>
    </submittedName>
</protein>
<reference evidence="4 5" key="1">
    <citation type="submission" date="2015-04" db="EMBL/GenBank/DDBJ databases">
        <authorList>
            <person name="Syromyatnikov M.Y."/>
            <person name="Popov V.N."/>
        </authorList>
    </citation>
    <scope>NUCLEOTIDE SEQUENCE [LARGE SCALE GENOMIC DNA]</scope>
</reference>
<dbReference type="GO" id="GO:0062129">
    <property type="term" value="C:chitin-based extracellular matrix"/>
    <property type="evidence" value="ECO:0007669"/>
    <property type="project" value="TreeGrafter"/>
</dbReference>
<dbReference type="STRING" id="568069.A0A1J1IF27"/>
<dbReference type="PROSITE" id="PS00233">
    <property type="entry name" value="CHIT_BIND_RR_1"/>
    <property type="match status" value="1"/>
</dbReference>
<evidence type="ECO:0000256" key="3">
    <source>
        <dbReference type="SAM" id="SignalP"/>
    </source>
</evidence>
<keyword evidence="5" id="KW-1185">Reference proteome</keyword>
<evidence type="ECO:0000313" key="5">
    <source>
        <dbReference type="Proteomes" id="UP000183832"/>
    </source>
</evidence>
<dbReference type="PRINTS" id="PR00947">
    <property type="entry name" value="CUTICLE"/>
</dbReference>
<dbReference type="InterPro" id="IPR050468">
    <property type="entry name" value="Cuticle_Struct_Prot"/>
</dbReference>
<dbReference type="PANTHER" id="PTHR10380">
    <property type="entry name" value="CUTICLE PROTEIN"/>
    <property type="match status" value="1"/>
</dbReference>
<evidence type="ECO:0000256" key="1">
    <source>
        <dbReference type="ARBA" id="ARBA00022460"/>
    </source>
</evidence>
<dbReference type="EMBL" id="CVRI01000046">
    <property type="protein sequence ID" value="CRK97049.1"/>
    <property type="molecule type" value="Genomic_DNA"/>
</dbReference>
<dbReference type="OrthoDB" id="6352731at2759"/>
<proteinExistence type="predicted"/>
<keyword evidence="1 2" id="KW-0193">Cuticle</keyword>
<dbReference type="InterPro" id="IPR000618">
    <property type="entry name" value="Insect_cuticle"/>
</dbReference>
<feature type="chain" id="PRO_5012837041" evidence="3">
    <location>
        <begin position="17"/>
        <end position="120"/>
    </location>
</feature>
<dbReference type="PROSITE" id="PS51155">
    <property type="entry name" value="CHIT_BIND_RR_2"/>
    <property type="match status" value="1"/>
</dbReference>
<accession>A0A1J1IF27</accession>
<keyword evidence="3" id="KW-0732">Signal</keyword>
<evidence type="ECO:0000313" key="4">
    <source>
        <dbReference type="EMBL" id="CRK97049.1"/>
    </source>
</evidence>